<protein>
    <recommendedName>
        <fullName evidence="9">IPT/TIG domain-containing protein</fullName>
    </recommendedName>
</protein>
<dbReference type="Gene3D" id="2.60.40.10">
    <property type="entry name" value="Immunoglobulins"/>
    <property type="match status" value="1"/>
</dbReference>
<feature type="region of interest" description="Disordered" evidence="1">
    <location>
        <begin position="92"/>
        <end position="147"/>
    </location>
</feature>
<dbReference type="Proteomes" id="UP000561726">
    <property type="component" value="Unassembled WGS sequence"/>
</dbReference>
<dbReference type="PANTHER" id="PTHR40032:SF1">
    <property type="entry name" value="EXPORTED PROTEIN"/>
    <property type="match status" value="1"/>
</dbReference>
<dbReference type="PANTHER" id="PTHR40032">
    <property type="entry name" value="EXPORTED PROTEIN-RELATED"/>
    <property type="match status" value="1"/>
</dbReference>
<sequence>MRPNFTPEHRDQLHNQTRAQLRNQLAHTPRSPPRRESFEAPQPLTRREARTQPRHRVEAAAAPKKTRHLVLTGVMALACAPIAVGIALAHSDSPAGASSSASSVASTPTPSASVTAAPVAKPEPTVSSMVASDSVTPIPADGTSTGPVTGGTVVTLTGADLDTVATVTFGTNAGTVVEATETTITIQTPPSTDFDPGVVPVELLNAAGTPIVVTESPSPSASPSPTATPAPAASAVSQALTFSYVPDPRITAQINYVNAHWNDYNTEEYGSIRGNDCVNFASQSLIERGWTMDAEWNFSTEGAMYSTAWASSTAFAAYLTAHPERATPLTDEQRDQVKVGDVVQFDWDRSGDRDHTGIVTSVTKTDAGVTIQYAGHTFDTIDKSVDESLANSGGTVSYFSVK</sequence>
<dbReference type="RefSeq" id="WP_035838404.1">
    <property type="nucleotide sequence ID" value="NZ_JACHBQ010000001.1"/>
</dbReference>
<keyword evidence="2" id="KW-0812">Transmembrane</keyword>
<dbReference type="InterPro" id="IPR024301">
    <property type="entry name" value="Amidase_6"/>
</dbReference>
<name>A0A099J1E5_9MICO</name>
<dbReference type="Proteomes" id="UP000029864">
    <property type="component" value="Unassembled WGS sequence"/>
</dbReference>
<comment type="caution">
    <text evidence="5">The sequence shown here is derived from an EMBL/GenBank/DDBJ whole genome shotgun (WGS) entry which is preliminary data.</text>
</comment>
<dbReference type="GO" id="GO:0005975">
    <property type="term" value="P:carbohydrate metabolic process"/>
    <property type="evidence" value="ECO:0007669"/>
    <property type="project" value="UniProtKB-ARBA"/>
</dbReference>
<keyword evidence="7" id="KW-1185">Reference proteome</keyword>
<feature type="compositionally biased region" description="Low complexity" evidence="1">
    <location>
        <begin position="93"/>
        <end position="120"/>
    </location>
</feature>
<dbReference type="EMBL" id="JPXF01000086">
    <property type="protein sequence ID" value="KGJ72239.1"/>
    <property type="molecule type" value="Genomic_DNA"/>
</dbReference>
<dbReference type="Pfam" id="PF01833">
    <property type="entry name" value="TIG"/>
    <property type="match status" value="1"/>
</dbReference>
<dbReference type="InterPro" id="IPR013783">
    <property type="entry name" value="Ig-like_fold"/>
</dbReference>
<evidence type="ECO:0000313" key="5">
    <source>
        <dbReference type="EMBL" id="KGJ72239.1"/>
    </source>
</evidence>
<evidence type="ECO:0000313" key="7">
    <source>
        <dbReference type="Proteomes" id="UP000029864"/>
    </source>
</evidence>
<keyword evidence="2" id="KW-1133">Transmembrane helix</keyword>
<dbReference type="SUPFAM" id="SSF54001">
    <property type="entry name" value="Cysteine proteinases"/>
    <property type="match status" value="1"/>
</dbReference>
<feature type="domain" description="Putative amidase" evidence="4">
    <location>
        <begin position="252"/>
        <end position="388"/>
    </location>
</feature>
<evidence type="ECO:0000259" key="3">
    <source>
        <dbReference type="Pfam" id="PF01833"/>
    </source>
</evidence>
<dbReference type="InterPro" id="IPR002909">
    <property type="entry name" value="IPT_dom"/>
</dbReference>
<reference evidence="5 7" key="1">
    <citation type="submission" date="2014-08" db="EMBL/GenBank/DDBJ databases">
        <authorList>
            <person name="Sisinthy S."/>
        </authorList>
    </citation>
    <scope>NUCLEOTIDE SEQUENCE [LARGE SCALE GENOMIC DNA]</scope>
    <source>
        <strain evidence="5 7">RuG17</strain>
    </source>
</reference>
<reference evidence="6 8" key="2">
    <citation type="submission" date="2020-08" db="EMBL/GenBank/DDBJ databases">
        <title>Sequencing the genomes of 1000 actinobacteria strains.</title>
        <authorList>
            <person name="Klenk H.-P."/>
        </authorList>
    </citation>
    <scope>NUCLEOTIDE SEQUENCE [LARGE SCALE GENOMIC DNA]</scope>
    <source>
        <strain evidence="6 8">DSM 21065</strain>
    </source>
</reference>
<feature type="region of interest" description="Disordered" evidence="1">
    <location>
        <begin position="1"/>
        <end position="63"/>
    </location>
</feature>
<feature type="compositionally biased region" description="Polar residues" evidence="1">
    <location>
        <begin position="125"/>
        <end position="135"/>
    </location>
</feature>
<dbReference type="Pfam" id="PF12671">
    <property type="entry name" value="Amidase_6"/>
    <property type="match status" value="1"/>
</dbReference>
<evidence type="ECO:0008006" key="9">
    <source>
        <dbReference type="Google" id="ProtNLM"/>
    </source>
</evidence>
<dbReference type="SUPFAM" id="SSF81296">
    <property type="entry name" value="E set domains"/>
    <property type="match status" value="1"/>
</dbReference>
<dbReference type="eggNOG" id="ENOG5030VQS">
    <property type="taxonomic scope" value="Bacteria"/>
</dbReference>
<dbReference type="STRING" id="1001240.GY21_16665"/>
<accession>A0A099J1E5</accession>
<evidence type="ECO:0000313" key="6">
    <source>
        <dbReference type="EMBL" id="MBB5643391.1"/>
    </source>
</evidence>
<dbReference type="AlphaFoldDB" id="A0A099J1E5"/>
<dbReference type="EMBL" id="JACHBQ010000001">
    <property type="protein sequence ID" value="MBB5643391.1"/>
    <property type="molecule type" value="Genomic_DNA"/>
</dbReference>
<dbReference type="OrthoDB" id="4981342at2"/>
<gene>
    <name evidence="6" type="ORF">BJ997_003939</name>
    <name evidence="5" type="ORF">GY21_16665</name>
</gene>
<evidence type="ECO:0000259" key="4">
    <source>
        <dbReference type="Pfam" id="PF12671"/>
    </source>
</evidence>
<feature type="domain" description="IPT/TIG" evidence="3">
    <location>
        <begin position="144"/>
        <end position="206"/>
    </location>
</feature>
<evidence type="ECO:0000256" key="2">
    <source>
        <dbReference type="SAM" id="Phobius"/>
    </source>
</evidence>
<feature type="compositionally biased region" description="Basic and acidic residues" evidence="1">
    <location>
        <begin position="45"/>
        <end position="58"/>
    </location>
</feature>
<feature type="compositionally biased region" description="Polar residues" evidence="1">
    <location>
        <begin position="14"/>
        <end position="26"/>
    </location>
</feature>
<dbReference type="CDD" id="cd00102">
    <property type="entry name" value="IPT"/>
    <property type="match status" value="1"/>
</dbReference>
<proteinExistence type="predicted"/>
<evidence type="ECO:0000256" key="1">
    <source>
        <dbReference type="SAM" id="MobiDB-lite"/>
    </source>
</evidence>
<dbReference type="InterPro" id="IPR038765">
    <property type="entry name" value="Papain-like_cys_pep_sf"/>
</dbReference>
<evidence type="ECO:0000313" key="8">
    <source>
        <dbReference type="Proteomes" id="UP000561726"/>
    </source>
</evidence>
<dbReference type="InterPro" id="IPR014756">
    <property type="entry name" value="Ig_E-set"/>
</dbReference>
<organism evidence="5 7">
    <name type="scientific">Cryobacterium roopkundense</name>
    <dbReference type="NCBI Taxonomy" id="1001240"/>
    <lineage>
        <taxon>Bacteria</taxon>
        <taxon>Bacillati</taxon>
        <taxon>Actinomycetota</taxon>
        <taxon>Actinomycetes</taxon>
        <taxon>Micrococcales</taxon>
        <taxon>Microbacteriaceae</taxon>
        <taxon>Cryobacterium</taxon>
    </lineage>
</organism>
<feature type="transmembrane region" description="Helical" evidence="2">
    <location>
        <begin position="69"/>
        <end position="89"/>
    </location>
</feature>
<keyword evidence="2" id="KW-0472">Membrane</keyword>